<comment type="similarity">
    <text evidence="1">Belongs to the ABC transporter superfamily. ABCA family. CPR flippase (TC 3.A.1.211) subfamily.</text>
</comment>
<dbReference type="Gene3D" id="3.40.50.300">
    <property type="entry name" value="P-loop containing nucleotide triphosphate hydrolases"/>
    <property type="match status" value="1"/>
</dbReference>
<gene>
    <name evidence="4" type="ORF">Fmac_026344</name>
</gene>
<evidence type="ECO:0000313" key="5">
    <source>
        <dbReference type="Proteomes" id="UP001603857"/>
    </source>
</evidence>
<dbReference type="InterPro" id="IPR027417">
    <property type="entry name" value="P-loop_NTPase"/>
</dbReference>
<reference evidence="4 5" key="1">
    <citation type="submission" date="2024-08" db="EMBL/GenBank/DDBJ databases">
        <title>Insights into the chromosomal genome structure of Flemingia macrophylla.</title>
        <authorList>
            <person name="Ding Y."/>
            <person name="Zhao Y."/>
            <person name="Bi W."/>
            <person name="Wu M."/>
            <person name="Zhao G."/>
            <person name="Gong Y."/>
            <person name="Li W."/>
            <person name="Zhang P."/>
        </authorList>
    </citation>
    <scope>NUCLEOTIDE SEQUENCE [LARGE SCALE GENOMIC DNA]</scope>
    <source>
        <strain evidence="4">DYQJB</strain>
        <tissue evidence="4">Leaf</tissue>
    </source>
</reference>
<sequence length="194" mass="22140">MKWQNLSESTNGMKEVLIIMFAKWIVMLFAAFYIDQTLSSGSRKNPLSFLKRFQKKTHLPRPDTEMQVSKVFSHMEKRRDGNPDKFAVRGLYLNMPQGECFDMLGPNGAGKTFFIDMMIGLTKPTSGATFVQGLDIRTQMIGIYTTIGVCSKYDLPWESLTGWFRYLEMEEFLPDDAVSTDLHCGVPVPLPLYL</sequence>
<dbReference type="InterPro" id="IPR003439">
    <property type="entry name" value="ABC_transporter-like_ATP-bd"/>
</dbReference>
<proteinExistence type="inferred from homology"/>
<organism evidence="4 5">
    <name type="scientific">Flemingia macrophylla</name>
    <dbReference type="NCBI Taxonomy" id="520843"/>
    <lineage>
        <taxon>Eukaryota</taxon>
        <taxon>Viridiplantae</taxon>
        <taxon>Streptophyta</taxon>
        <taxon>Embryophyta</taxon>
        <taxon>Tracheophyta</taxon>
        <taxon>Spermatophyta</taxon>
        <taxon>Magnoliopsida</taxon>
        <taxon>eudicotyledons</taxon>
        <taxon>Gunneridae</taxon>
        <taxon>Pentapetalae</taxon>
        <taxon>rosids</taxon>
        <taxon>fabids</taxon>
        <taxon>Fabales</taxon>
        <taxon>Fabaceae</taxon>
        <taxon>Papilionoideae</taxon>
        <taxon>50 kb inversion clade</taxon>
        <taxon>NPAAA clade</taxon>
        <taxon>indigoferoid/millettioid clade</taxon>
        <taxon>Phaseoleae</taxon>
        <taxon>Flemingia</taxon>
    </lineage>
</organism>
<keyword evidence="2" id="KW-1133">Transmembrane helix</keyword>
<protein>
    <recommendedName>
        <fullName evidence="3">ABC transporter domain-containing protein</fullName>
    </recommendedName>
</protein>
<feature type="domain" description="ABC transporter" evidence="3">
    <location>
        <begin position="90"/>
        <end position="151"/>
    </location>
</feature>
<accession>A0ABD1LGA1</accession>
<evidence type="ECO:0000256" key="2">
    <source>
        <dbReference type="SAM" id="Phobius"/>
    </source>
</evidence>
<dbReference type="PANTHER" id="PTHR19229">
    <property type="entry name" value="ATP-BINDING CASSETTE TRANSPORTER SUBFAMILY A ABCA"/>
    <property type="match status" value="1"/>
</dbReference>
<dbReference type="SUPFAM" id="SSF52540">
    <property type="entry name" value="P-loop containing nucleoside triphosphate hydrolases"/>
    <property type="match status" value="1"/>
</dbReference>
<keyword evidence="5" id="KW-1185">Reference proteome</keyword>
<evidence type="ECO:0000313" key="4">
    <source>
        <dbReference type="EMBL" id="KAL2321965.1"/>
    </source>
</evidence>
<keyword evidence="2" id="KW-0472">Membrane</keyword>
<dbReference type="PANTHER" id="PTHR19229:SF154">
    <property type="entry name" value="ABC TRANSPORTER A FAMILY MEMBER 3-RELATED"/>
    <property type="match status" value="1"/>
</dbReference>
<dbReference type="AlphaFoldDB" id="A0ABD1LGA1"/>
<keyword evidence="2" id="KW-0812">Transmembrane</keyword>
<evidence type="ECO:0000256" key="1">
    <source>
        <dbReference type="ARBA" id="ARBA00008526"/>
    </source>
</evidence>
<name>A0ABD1LGA1_9FABA</name>
<evidence type="ECO:0000259" key="3">
    <source>
        <dbReference type="Pfam" id="PF00005"/>
    </source>
</evidence>
<dbReference type="EMBL" id="JBGMDY010000009">
    <property type="protein sequence ID" value="KAL2321965.1"/>
    <property type="molecule type" value="Genomic_DNA"/>
</dbReference>
<dbReference type="InterPro" id="IPR026082">
    <property type="entry name" value="ABCA"/>
</dbReference>
<dbReference type="Pfam" id="PF00005">
    <property type="entry name" value="ABC_tran"/>
    <property type="match status" value="1"/>
</dbReference>
<feature type="transmembrane region" description="Helical" evidence="2">
    <location>
        <begin position="16"/>
        <end position="34"/>
    </location>
</feature>
<comment type="caution">
    <text evidence="4">The sequence shown here is derived from an EMBL/GenBank/DDBJ whole genome shotgun (WGS) entry which is preliminary data.</text>
</comment>
<dbReference type="Proteomes" id="UP001603857">
    <property type="component" value="Unassembled WGS sequence"/>
</dbReference>